<protein>
    <recommendedName>
        <fullName evidence="3">DUF4419 domain-containing protein</fullName>
    </recommendedName>
</protein>
<dbReference type="Gene3D" id="1.20.120.1060">
    <property type="match status" value="1"/>
</dbReference>
<dbReference type="InterPro" id="IPR025533">
    <property type="entry name" value="DUF4419"/>
</dbReference>
<evidence type="ECO:0000313" key="2">
    <source>
        <dbReference type="Proteomes" id="UP000827284"/>
    </source>
</evidence>
<organism evidence="1 2">
    <name type="scientific">Entomortierella parvispora</name>
    <dbReference type="NCBI Taxonomy" id="205924"/>
    <lineage>
        <taxon>Eukaryota</taxon>
        <taxon>Fungi</taxon>
        <taxon>Fungi incertae sedis</taxon>
        <taxon>Mucoromycota</taxon>
        <taxon>Mortierellomycotina</taxon>
        <taxon>Mortierellomycetes</taxon>
        <taxon>Mortierellales</taxon>
        <taxon>Mortierellaceae</taxon>
        <taxon>Entomortierella</taxon>
    </lineage>
</organism>
<reference evidence="1" key="1">
    <citation type="submission" date="2021-11" db="EMBL/GenBank/DDBJ databases">
        <authorList>
            <person name="Herlambang A."/>
            <person name="Guo Y."/>
            <person name="Takashima Y."/>
            <person name="Nishizawa T."/>
        </authorList>
    </citation>
    <scope>NUCLEOTIDE SEQUENCE</scope>
    <source>
        <strain evidence="1">E1425</strain>
    </source>
</reference>
<accession>A0A9P3HMJ0</accession>
<dbReference type="EMBL" id="BQFW01000015">
    <property type="protein sequence ID" value="GJJ78993.1"/>
    <property type="molecule type" value="Genomic_DNA"/>
</dbReference>
<keyword evidence="2" id="KW-1185">Reference proteome</keyword>
<dbReference type="Proteomes" id="UP000827284">
    <property type="component" value="Unassembled WGS sequence"/>
</dbReference>
<comment type="caution">
    <text evidence="1">The sequence shown here is derived from an EMBL/GenBank/DDBJ whole genome shotgun (WGS) entry which is preliminary data.</text>
</comment>
<dbReference type="AlphaFoldDB" id="A0A9P3HMJ0"/>
<sequence length="379" mass="42478">MPITVHPGNKAAAVVDTDYESPRTASSFTKNPFEIVRQRFKENGEVFQASFPTPSNNGSSKDLILGTKNYNGFVDTAVRAYSDHHHLVIRPDDVWIAILSQFNFFVNANAEQLRHLFVAHEGKKELTIVAAGTRYTVDFGNLAKQMGELIQQNVVDPSLREWIMPEFTTTTENDTIVSSVIMMSTLKKYFSYRIVLRCGLPSVTLLGEREDWEKMLERIEKLKEYGEETTLWYSLLKPVLTGFVNTFNHPEAKATKDFWQKIAHHKSGGSGPSYLSGWITAFCFFDNDGVSLYRPPSASKAGTLTLDGVAFHRVDTNDIPSGFAEVPVLLNDNGEIFNTVMMAGLLGMRVSGPKKNTLQPQLAWWIANEIRTGLDGKEK</sequence>
<dbReference type="Pfam" id="PF14388">
    <property type="entry name" value="DUF4419"/>
    <property type="match status" value="1"/>
</dbReference>
<proteinExistence type="predicted"/>
<name>A0A9P3HMJ0_9FUNG</name>
<gene>
    <name evidence="1" type="ORF">EMPS_11352</name>
</gene>
<evidence type="ECO:0008006" key="3">
    <source>
        <dbReference type="Google" id="ProtNLM"/>
    </source>
</evidence>
<reference evidence="1" key="2">
    <citation type="journal article" date="2022" name="Microbiol. Resour. Announc.">
        <title>Whole-Genome Sequence of Entomortierella parvispora E1425, a Mucoromycotan Fungus Associated with Burkholderiaceae-Related Endosymbiotic Bacteria.</title>
        <authorList>
            <person name="Herlambang A."/>
            <person name="Guo Y."/>
            <person name="Takashima Y."/>
            <person name="Narisawa K."/>
            <person name="Ohta H."/>
            <person name="Nishizawa T."/>
        </authorList>
    </citation>
    <scope>NUCLEOTIDE SEQUENCE</scope>
    <source>
        <strain evidence="1">E1425</strain>
    </source>
</reference>
<dbReference type="PANTHER" id="PTHR31252">
    <property type="entry name" value="DUF4419 DOMAIN-CONTAINING PROTEIN"/>
    <property type="match status" value="1"/>
</dbReference>
<evidence type="ECO:0000313" key="1">
    <source>
        <dbReference type="EMBL" id="GJJ78993.1"/>
    </source>
</evidence>
<dbReference type="OrthoDB" id="9978173at2759"/>
<dbReference type="PANTHER" id="PTHR31252:SF11">
    <property type="entry name" value="DUF4419 DOMAIN-CONTAINING PROTEIN"/>
    <property type="match status" value="1"/>
</dbReference>